<feature type="binding site" evidence="11">
    <location>
        <position position="216"/>
    </location>
    <ligand>
        <name>substrate</name>
    </ligand>
</feature>
<dbReference type="Proteomes" id="UP001163115">
    <property type="component" value="Chromosome"/>
</dbReference>
<dbReference type="CDD" id="cd01170">
    <property type="entry name" value="THZ_kinase"/>
    <property type="match status" value="1"/>
</dbReference>
<protein>
    <recommendedName>
        <fullName evidence="11">Hydroxyethylthiazole kinase</fullName>
        <ecNumber evidence="11">2.7.1.50</ecNumber>
    </recommendedName>
    <alternativeName>
        <fullName evidence="11">4-methyl-5-beta-hydroxyethylthiazole kinase</fullName>
        <shortName evidence="11">TH kinase</shortName>
        <shortName evidence="11">Thz kinase</shortName>
    </alternativeName>
</protein>
<keyword evidence="8 11" id="KW-0067">ATP-binding</keyword>
<comment type="cofactor">
    <cofactor evidence="2 11">
        <name>Mg(2+)</name>
        <dbReference type="ChEBI" id="CHEBI:18420"/>
    </cofactor>
</comment>
<proteinExistence type="inferred from homology"/>
<evidence type="ECO:0000313" key="12">
    <source>
        <dbReference type="EMBL" id="WAJ24663.1"/>
    </source>
</evidence>
<evidence type="ECO:0000256" key="8">
    <source>
        <dbReference type="ARBA" id="ARBA00022840"/>
    </source>
</evidence>
<keyword evidence="13" id="KW-1185">Reference proteome</keyword>
<keyword evidence="9 11" id="KW-0460">Magnesium</keyword>
<dbReference type="InterPro" id="IPR029056">
    <property type="entry name" value="Ribokinase-like"/>
</dbReference>
<gene>
    <name evidence="11 12" type="primary">thiM</name>
    <name evidence="12" type="ORF">OW255_03875</name>
</gene>
<dbReference type="HAMAP" id="MF_00228">
    <property type="entry name" value="Thz_kinase"/>
    <property type="match status" value="1"/>
</dbReference>
<dbReference type="RefSeq" id="WP_268115683.1">
    <property type="nucleotide sequence ID" value="NZ_CP113524.1"/>
</dbReference>
<sequence length="292" mass="31279">MKMNLEDYTALPQTVREKHPLIHCITNYVTAKDVANVVLACGGSPIMADHPAEVKEMTRLSDCLLLNIGTPRESTLDVMIAAGMEANRLGIPVILDPVGIGSTPFRTELIQELVKKVVPTVVRGNASEIKTLLSSVTRQLINESSNNTSHLPRGVDASGEDQITEDNVSSFIEAANLLSHITSAVVVMTGATDIIAYHDQIRLVKNGCPEMSQITGSGCMLDGFLAAYAASSAKVFEAMTIATAIYGLCGENADKKTKECGGGSGSFHRYFMDEINLSSHSLKKGGLRIELP</sequence>
<comment type="function">
    <text evidence="11">Catalyzes the phosphorylation of the hydroxyl group of 4-methyl-5-beta-hydroxyethylthiazole (THZ).</text>
</comment>
<dbReference type="InterPro" id="IPR000417">
    <property type="entry name" value="Hyethyz_kinase"/>
</dbReference>
<keyword evidence="5 11" id="KW-0479">Metal-binding</keyword>
<evidence type="ECO:0000313" key="13">
    <source>
        <dbReference type="Proteomes" id="UP001163115"/>
    </source>
</evidence>
<dbReference type="GO" id="GO:0004417">
    <property type="term" value="F:hydroxyethylthiazole kinase activity"/>
    <property type="evidence" value="ECO:0007669"/>
    <property type="project" value="UniProtKB-EC"/>
</dbReference>
<evidence type="ECO:0000256" key="1">
    <source>
        <dbReference type="ARBA" id="ARBA00001771"/>
    </source>
</evidence>
<reference evidence="12" key="1">
    <citation type="submission" date="2022-11" db="EMBL/GenBank/DDBJ databases">
        <title>Lacrimispora xylanolytica sy1, complete genome.</title>
        <authorList>
            <person name="Choi S."/>
        </authorList>
    </citation>
    <scope>NUCLEOTIDE SEQUENCE</scope>
    <source>
        <strain evidence="12">Sy1</strain>
    </source>
</reference>
<keyword evidence="4 11" id="KW-0808">Transferase</keyword>
<accession>A0ABY7AFU2</accession>
<comment type="catalytic activity">
    <reaction evidence="1 11">
        <text>5-(2-hydroxyethyl)-4-methylthiazole + ATP = 4-methyl-5-(2-phosphooxyethyl)-thiazole + ADP + H(+)</text>
        <dbReference type="Rhea" id="RHEA:24212"/>
        <dbReference type="ChEBI" id="CHEBI:15378"/>
        <dbReference type="ChEBI" id="CHEBI:17957"/>
        <dbReference type="ChEBI" id="CHEBI:30616"/>
        <dbReference type="ChEBI" id="CHEBI:58296"/>
        <dbReference type="ChEBI" id="CHEBI:456216"/>
        <dbReference type="EC" id="2.7.1.50"/>
    </reaction>
</comment>
<dbReference type="Gene3D" id="3.40.1190.20">
    <property type="match status" value="1"/>
</dbReference>
<evidence type="ECO:0000256" key="3">
    <source>
        <dbReference type="ARBA" id="ARBA00004868"/>
    </source>
</evidence>
<dbReference type="PRINTS" id="PR01099">
    <property type="entry name" value="HYETHTZKNASE"/>
</dbReference>
<feature type="binding site" evidence="11">
    <location>
        <position position="123"/>
    </location>
    <ligand>
        <name>ATP</name>
        <dbReference type="ChEBI" id="CHEBI:30616"/>
    </ligand>
</feature>
<evidence type="ECO:0000256" key="10">
    <source>
        <dbReference type="ARBA" id="ARBA00022977"/>
    </source>
</evidence>
<evidence type="ECO:0000256" key="11">
    <source>
        <dbReference type="HAMAP-Rule" id="MF_00228"/>
    </source>
</evidence>
<keyword evidence="6 11" id="KW-0547">Nucleotide-binding</keyword>
<dbReference type="PIRSF" id="PIRSF000513">
    <property type="entry name" value="Thz_kinase"/>
    <property type="match status" value="1"/>
</dbReference>
<evidence type="ECO:0000256" key="2">
    <source>
        <dbReference type="ARBA" id="ARBA00001946"/>
    </source>
</evidence>
<organism evidence="12 13">
    <name type="scientific">Lacrimispora xylanolytica</name>
    <dbReference type="NCBI Taxonomy" id="29375"/>
    <lineage>
        <taxon>Bacteria</taxon>
        <taxon>Bacillati</taxon>
        <taxon>Bacillota</taxon>
        <taxon>Clostridia</taxon>
        <taxon>Lachnospirales</taxon>
        <taxon>Lachnospiraceae</taxon>
        <taxon>Lacrimispora</taxon>
    </lineage>
</organism>
<dbReference type="EC" id="2.7.1.50" evidence="11"/>
<keyword evidence="7 11" id="KW-0418">Kinase</keyword>
<dbReference type="Pfam" id="PF02110">
    <property type="entry name" value="HK"/>
    <property type="match status" value="1"/>
</dbReference>
<keyword evidence="10 11" id="KW-0784">Thiamine biosynthesis</keyword>
<name>A0ABY7AFU2_9FIRM</name>
<evidence type="ECO:0000256" key="7">
    <source>
        <dbReference type="ARBA" id="ARBA00022777"/>
    </source>
</evidence>
<comment type="pathway">
    <text evidence="3 11">Cofactor biosynthesis; thiamine diphosphate biosynthesis; 4-methyl-5-(2-phosphoethyl)-thiazole from 5-(2-hydroxyethyl)-4-methylthiazole: step 1/1.</text>
</comment>
<evidence type="ECO:0000256" key="4">
    <source>
        <dbReference type="ARBA" id="ARBA00022679"/>
    </source>
</evidence>
<evidence type="ECO:0000256" key="6">
    <source>
        <dbReference type="ARBA" id="ARBA00022741"/>
    </source>
</evidence>
<evidence type="ECO:0000256" key="9">
    <source>
        <dbReference type="ARBA" id="ARBA00022842"/>
    </source>
</evidence>
<dbReference type="EMBL" id="CP113524">
    <property type="protein sequence ID" value="WAJ24663.1"/>
    <property type="molecule type" value="Genomic_DNA"/>
</dbReference>
<feature type="binding site" evidence="11">
    <location>
        <position position="189"/>
    </location>
    <ligand>
        <name>ATP</name>
        <dbReference type="ChEBI" id="CHEBI:30616"/>
    </ligand>
</feature>
<dbReference type="SUPFAM" id="SSF53613">
    <property type="entry name" value="Ribokinase-like"/>
    <property type="match status" value="1"/>
</dbReference>
<evidence type="ECO:0000256" key="5">
    <source>
        <dbReference type="ARBA" id="ARBA00022723"/>
    </source>
</evidence>
<feature type="binding site" evidence="11">
    <location>
        <position position="47"/>
    </location>
    <ligand>
        <name>substrate</name>
    </ligand>
</feature>
<comment type="similarity">
    <text evidence="11">Belongs to the Thz kinase family.</text>
</comment>
<dbReference type="NCBIfam" id="NF006830">
    <property type="entry name" value="PRK09355.1"/>
    <property type="match status" value="1"/>
</dbReference>